<dbReference type="InterPro" id="IPR017920">
    <property type="entry name" value="COMM"/>
</dbReference>
<dbReference type="CDD" id="cd04756">
    <property type="entry name" value="Commd8"/>
    <property type="match status" value="1"/>
</dbReference>
<dbReference type="Pfam" id="PF07258">
    <property type="entry name" value="COMM_domain"/>
    <property type="match status" value="1"/>
</dbReference>
<dbReference type="Proteomes" id="UP000515159">
    <property type="component" value="Chromosome 1"/>
</dbReference>
<dbReference type="CTD" id="54951"/>
<name>A0A6P8RF23_GEOSA</name>
<dbReference type="InterPro" id="IPR047155">
    <property type="entry name" value="COMMD4/6/7/8"/>
</dbReference>
<dbReference type="InParanoid" id="A0A6P8RF23"/>
<dbReference type="AlphaFoldDB" id="A0A6P8RF23"/>
<keyword evidence="2" id="KW-1185">Reference proteome</keyword>
<dbReference type="Pfam" id="PF22838">
    <property type="entry name" value="COMMD8_HN"/>
    <property type="match status" value="1"/>
</dbReference>
<feature type="domain" description="COMM" evidence="1">
    <location>
        <begin position="109"/>
        <end position="176"/>
    </location>
</feature>
<dbReference type="RefSeq" id="XP_033802003.1">
    <property type="nucleotide sequence ID" value="XM_033946112.1"/>
</dbReference>
<gene>
    <name evidence="3" type="primary">COMMD8</name>
</gene>
<accession>A0A6P8RF23</accession>
<reference evidence="3" key="1">
    <citation type="submission" date="2025-08" db="UniProtKB">
        <authorList>
            <consortium name="RefSeq"/>
        </authorList>
    </citation>
    <scope>IDENTIFICATION</scope>
</reference>
<proteinExistence type="predicted"/>
<dbReference type="InterPro" id="IPR047235">
    <property type="entry name" value="COMMD8"/>
</dbReference>
<protein>
    <submittedName>
        <fullName evidence="3">COMM domain-containing protein 8 isoform X1</fullName>
    </submittedName>
</protein>
<dbReference type="KEGG" id="gsh:117361155"/>
<dbReference type="OrthoDB" id="17646at2759"/>
<organism evidence="2 3">
    <name type="scientific">Geotrypetes seraphini</name>
    <name type="common">Gaboon caecilian</name>
    <name type="synonym">Caecilia seraphini</name>
    <dbReference type="NCBI Taxonomy" id="260995"/>
    <lineage>
        <taxon>Eukaryota</taxon>
        <taxon>Metazoa</taxon>
        <taxon>Chordata</taxon>
        <taxon>Craniata</taxon>
        <taxon>Vertebrata</taxon>
        <taxon>Euteleostomi</taxon>
        <taxon>Amphibia</taxon>
        <taxon>Gymnophiona</taxon>
        <taxon>Geotrypetes</taxon>
    </lineage>
</organism>
<evidence type="ECO:0000313" key="3">
    <source>
        <dbReference type="RefSeq" id="XP_033802003.1"/>
    </source>
</evidence>
<dbReference type="PANTHER" id="PTHR16231:SF0">
    <property type="entry name" value="COMM DOMAIN-CONTAINING PROTEIN 8"/>
    <property type="match status" value="1"/>
</dbReference>
<dbReference type="GeneID" id="117361155"/>
<evidence type="ECO:0000259" key="1">
    <source>
        <dbReference type="PROSITE" id="PS51269"/>
    </source>
</evidence>
<dbReference type="InterPro" id="IPR055184">
    <property type="entry name" value="COMMD8_HN"/>
</dbReference>
<sequence length="195" mass="22530">MVQLLERLSAEQCVQFLHKIIDGICGRTQPQYQDYGSLWNLTEWLEVLEEIATLFKMMVGQNMSEEEAFKQLDGLNLSHQQAIMKCLKGRKEEIKQALVEKSNAMSSAHLQDFDWQLKLALSSDKISMLQMPLVNLDLDVRENDKIKSVSIEMSKEELQNLINSLESANKLKTNLLQCKYCLTGRLSSDFWLYYS</sequence>
<evidence type="ECO:0000313" key="2">
    <source>
        <dbReference type="Proteomes" id="UP000515159"/>
    </source>
</evidence>
<dbReference type="PANTHER" id="PTHR16231">
    <property type="entry name" value="COMM DOMAIN-CONTAINING PROTEIN 4-8 FAMILY MEMBER"/>
    <property type="match status" value="1"/>
</dbReference>
<dbReference type="PROSITE" id="PS51269">
    <property type="entry name" value="COMM"/>
    <property type="match status" value="1"/>
</dbReference>
<dbReference type="FunCoup" id="A0A6P8RF23">
    <property type="interactions" value="2401"/>
</dbReference>